<keyword evidence="3" id="KW-1185">Reference proteome</keyword>
<name>A0ABM1H051_SOLPN</name>
<organism evidence="3 4">
    <name type="scientific">Solanum pennellii</name>
    <name type="common">Tomato</name>
    <name type="synonym">Lycopersicon pennellii</name>
    <dbReference type="NCBI Taxonomy" id="28526"/>
    <lineage>
        <taxon>Eukaryota</taxon>
        <taxon>Viridiplantae</taxon>
        <taxon>Streptophyta</taxon>
        <taxon>Embryophyta</taxon>
        <taxon>Tracheophyta</taxon>
        <taxon>Spermatophyta</taxon>
        <taxon>Magnoliopsida</taxon>
        <taxon>eudicotyledons</taxon>
        <taxon>Gunneridae</taxon>
        <taxon>Pentapetalae</taxon>
        <taxon>asterids</taxon>
        <taxon>lamiids</taxon>
        <taxon>Solanales</taxon>
        <taxon>Solanaceae</taxon>
        <taxon>Solanoideae</taxon>
        <taxon>Solaneae</taxon>
        <taxon>Solanum</taxon>
        <taxon>Solanum subgen. Lycopersicon</taxon>
    </lineage>
</organism>
<gene>
    <name evidence="4" type="primary">LOC107022383</name>
</gene>
<protein>
    <submittedName>
        <fullName evidence="4">Uncharacterized protein LOC107022383</fullName>
    </submittedName>
</protein>
<reference evidence="3" key="1">
    <citation type="journal article" date="2014" name="Nat. Genet.">
        <title>The genome of the stress-tolerant wild tomato species Solanum pennellii.</title>
        <authorList>
            <person name="Bolger A."/>
            <person name="Scossa F."/>
            <person name="Bolger M.E."/>
            <person name="Lanz C."/>
            <person name="Maumus F."/>
            <person name="Tohge T."/>
            <person name="Quesneville H."/>
            <person name="Alseekh S."/>
            <person name="Sorensen I."/>
            <person name="Lichtenstein G."/>
            <person name="Fich E.A."/>
            <person name="Conte M."/>
            <person name="Keller H."/>
            <person name="Schneeberger K."/>
            <person name="Schwacke R."/>
            <person name="Ofner I."/>
            <person name="Vrebalov J."/>
            <person name="Xu Y."/>
            <person name="Osorio S."/>
            <person name="Aflitos S.A."/>
            <person name="Schijlen E."/>
            <person name="Jimenez-Gomez J.M."/>
            <person name="Ryngajllo M."/>
            <person name="Kimura S."/>
            <person name="Kumar R."/>
            <person name="Koenig D."/>
            <person name="Headland L.R."/>
            <person name="Maloof J.N."/>
            <person name="Sinha N."/>
            <person name="van Ham R.C."/>
            <person name="Lankhorst R.K."/>
            <person name="Mao L."/>
            <person name="Vogel A."/>
            <person name="Arsova B."/>
            <person name="Panstruga R."/>
            <person name="Fei Z."/>
            <person name="Rose J.K."/>
            <person name="Zamir D."/>
            <person name="Carrari F."/>
            <person name="Giovannoni J.J."/>
            <person name="Weigel D."/>
            <person name="Usadel B."/>
            <person name="Fernie A.R."/>
        </authorList>
    </citation>
    <scope>NUCLEOTIDE SEQUENCE [LARGE SCALE GENOMIC DNA]</scope>
    <source>
        <strain evidence="3">cv. LA0716</strain>
    </source>
</reference>
<dbReference type="Pfam" id="PF03732">
    <property type="entry name" value="Retrotrans_gag"/>
    <property type="match status" value="1"/>
</dbReference>
<proteinExistence type="predicted"/>
<dbReference type="Proteomes" id="UP000694930">
    <property type="component" value="Chromosome 6"/>
</dbReference>
<feature type="domain" description="Retrotransposon gag" evidence="1">
    <location>
        <begin position="155"/>
        <end position="206"/>
    </location>
</feature>
<dbReference type="PROSITE" id="PS51257">
    <property type="entry name" value="PROKAR_LIPOPROTEIN"/>
    <property type="match status" value="1"/>
</dbReference>
<evidence type="ECO:0000313" key="4">
    <source>
        <dbReference type="RefSeq" id="XP_015078496.1"/>
    </source>
</evidence>
<dbReference type="PANTHER" id="PTHR37610:SF86">
    <property type="entry name" value="RETROTRANSPOSON COPIA-LIKE N-TERMINAL DOMAIN-CONTAINING PROTEIN"/>
    <property type="match status" value="1"/>
</dbReference>
<accession>A0ABM1H051</accession>
<dbReference type="Pfam" id="PF14244">
    <property type="entry name" value="Retrotran_gag_3"/>
    <property type="match status" value="1"/>
</dbReference>
<feature type="domain" description="Retrotransposon Copia-like N-terminal" evidence="2">
    <location>
        <begin position="70"/>
        <end position="115"/>
    </location>
</feature>
<evidence type="ECO:0000259" key="2">
    <source>
        <dbReference type="Pfam" id="PF14244"/>
    </source>
</evidence>
<reference evidence="4" key="2">
    <citation type="submission" date="2025-08" db="UniProtKB">
        <authorList>
            <consortium name="RefSeq"/>
        </authorList>
    </citation>
    <scope>IDENTIFICATION</scope>
</reference>
<dbReference type="InterPro" id="IPR005162">
    <property type="entry name" value="Retrotrans_gag_dom"/>
</dbReference>
<dbReference type="GeneID" id="107022383"/>
<sequence length="232" mass="26032">MINKKKSNIDCFQILHTISVSAFLLSSSVSACVNSQTQYGIRAVIKGFLKSTEVEDNPQSNHNHPLHLQASDIPGVALIPMKLTGPENYGVWSRSMRLALLVKNKLGFVDGTCVKSSYKGDLAVRWERCDAVVLSWISAAVAPELMTSIVYASSSKKIWNDFRERFDKSNLTRIFHLWKEISVLSQGTDSVTAYYSKMRDLWDEMDVMVPSPSCDCVESSSHAEHVKQQRLL</sequence>
<dbReference type="PANTHER" id="PTHR37610">
    <property type="entry name" value="CCHC-TYPE DOMAIN-CONTAINING PROTEIN"/>
    <property type="match status" value="1"/>
</dbReference>
<evidence type="ECO:0000259" key="1">
    <source>
        <dbReference type="Pfam" id="PF03732"/>
    </source>
</evidence>
<dbReference type="RefSeq" id="XP_015078496.1">
    <property type="nucleotide sequence ID" value="XM_015223010.1"/>
</dbReference>
<evidence type="ECO:0000313" key="3">
    <source>
        <dbReference type="Proteomes" id="UP000694930"/>
    </source>
</evidence>
<dbReference type="InterPro" id="IPR029472">
    <property type="entry name" value="Copia-like_N"/>
</dbReference>